<accession>A0A517Z5E7</accession>
<name>A0A517Z5E7_9PLAN</name>
<dbReference type="KEGG" id="mri:Mal4_19990"/>
<dbReference type="Pfam" id="PF19291">
    <property type="entry name" value="TREH_N"/>
    <property type="match status" value="1"/>
</dbReference>
<dbReference type="AlphaFoldDB" id="A0A517Z5E7"/>
<dbReference type="EMBL" id="CP036275">
    <property type="protein sequence ID" value="QDU37683.1"/>
    <property type="molecule type" value="Genomic_DNA"/>
</dbReference>
<dbReference type="PANTHER" id="PTHR31616">
    <property type="entry name" value="TREHALASE"/>
    <property type="match status" value="1"/>
</dbReference>
<dbReference type="InterPro" id="IPR045582">
    <property type="entry name" value="Trehalase-like_N"/>
</dbReference>
<sequence length="605" mass="68121">MEHQYPPISDYGLIGNGQSAALVRRNGSIDWCCWPRFDSPAIFCRILDANQGGYFRLAPSCGFRASREYVGPTNVLATTFTTDDGAIRVTDLMPAPRDDDASRQYPHRILRLVEGLEGSVELECEFFPTFDYARTRARYEARSGGAIAYGEDEALSLVTPVALQEEGRALLGQQRVTAGDRLWFVVTHGPTADAEGFLDVTPEDAQQELEHTLSYWKDWIGQCRYEGPYRGLVIRSALVLKLLVFQPTGGLVAAPTTSLPDEIGGERNWDYRFTWLRDSGLVLDALQLLGFHQESMQFIDWLQELGHVEDGHLRVVYRVDGTSAPTERALPHLEGYRQSQPVRVGNAAVEQTQVDVYGQVLDAVILCFERMPRRIDPELWELLTRLADQAAAHWQTKDRGPWEMRGEPQHYVYTKLYCWVGLDRAIRFAEDAGLDGNVDEWKRQRDAVRDAILERGYDPQEQTFTQTFENRHIDASVLPVGLSGILPPDDDRIRSTVERVREELSRDGLVYRYGMDDGLPGRDATFTLCSYWLVMNLARLGELEDACRIFDRICGHANDLGLLSEQIDAESGQLLGNFPQGFAHLGLIRAALAIAEADRTGRSTT</sequence>
<keyword evidence="4" id="KW-1185">Reference proteome</keyword>
<feature type="domain" description="GH15-like" evidence="1">
    <location>
        <begin position="227"/>
        <end position="591"/>
    </location>
</feature>
<dbReference type="PANTHER" id="PTHR31616:SF0">
    <property type="entry name" value="GLUCAN 1,4-ALPHA-GLUCOSIDASE"/>
    <property type="match status" value="1"/>
</dbReference>
<dbReference type="EC" id="3.2.1.28" evidence="3"/>
<dbReference type="OrthoDB" id="3902805at2"/>
<keyword evidence="3" id="KW-0326">Glycosidase</keyword>
<feature type="domain" description="Trehalase-like N-terminal" evidence="2">
    <location>
        <begin position="4"/>
        <end position="160"/>
    </location>
</feature>
<dbReference type="Gene3D" id="1.50.10.10">
    <property type="match status" value="1"/>
</dbReference>
<evidence type="ECO:0000313" key="4">
    <source>
        <dbReference type="Proteomes" id="UP000320496"/>
    </source>
</evidence>
<gene>
    <name evidence="3" type="ORF">Mal4_19990</name>
</gene>
<proteinExistence type="predicted"/>
<evidence type="ECO:0000313" key="3">
    <source>
        <dbReference type="EMBL" id="QDU37683.1"/>
    </source>
</evidence>
<dbReference type="InterPro" id="IPR011613">
    <property type="entry name" value="GH15-like"/>
</dbReference>
<dbReference type="InterPro" id="IPR012341">
    <property type="entry name" value="6hp_glycosidase-like_sf"/>
</dbReference>
<keyword evidence="3" id="KW-0378">Hydrolase</keyword>
<dbReference type="SUPFAM" id="SSF48208">
    <property type="entry name" value="Six-hairpin glycosidases"/>
    <property type="match status" value="1"/>
</dbReference>
<reference evidence="3 4" key="1">
    <citation type="submission" date="2019-02" db="EMBL/GenBank/DDBJ databases">
        <title>Deep-cultivation of Planctomycetes and their phenomic and genomic characterization uncovers novel biology.</title>
        <authorList>
            <person name="Wiegand S."/>
            <person name="Jogler M."/>
            <person name="Boedeker C."/>
            <person name="Pinto D."/>
            <person name="Vollmers J."/>
            <person name="Rivas-Marin E."/>
            <person name="Kohn T."/>
            <person name="Peeters S.H."/>
            <person name="Heuer A."/>
            <person name="Rast P."/>
            <person name="Oberbeckmann S."/>
            <person name="Bunk B."/>
            <person name="Jeske O."/>
            <person name="Meyerdierks A."/>
            <person name="Storesund J.E."/>
            <person name="Kallscheuer N."/>
            <person name="Luecker S."/>
            <person name="Lage O.M."/>
            <person name="Pohl T."/>
            <person name="Merkel B.J."/>
            <person name="Hornburger P."/>
            <person name="Mueller R.-W."/>
            <person name="Bruemmer F."/>
            <person name="Labrenz M."/>
            <person name="Spormann A.M."/>
            <person name="Op den Camp H."/>
            <person name="Overmann J."/>
            <person name="Amann R."/>
            <person name="Jetten M.S.M."/>
            <person name="Mascher T."/>
            <person name="Medema M.H."/>
            <person name="Devos D.P."/>
            <person name="Kaster A.-K."/>
            <person name="Ovreas L."/>
            <person name="Rohde M."/>
            <person name="Galperin M.Y."/>
            <person name="Jogler C."/>
        </authorList>
    </citation>
    <scope>NUCLEOTIDE SEQUENCE [LARGE SCALE GENOMIC DNA]</scope>
    <source>
        <strain evidence="3 4">Mal4</strain>
    </source>
</reference>
<dbReference type="GO" id="GO:0005975">
    <property type="term" value="P:carbohydrate metabolic process"/>
    <property type="evidence" value="ECO:0007669"/>
    <property type="project" value="InterPro"/>
</dbReference>
<evidence type="ECO:0000259" key="2">
    <source>
        <dbReference type="Pfam" id="PF19291"/>
    </source>
</evidence>
<dbReference type="GO" id="GO:0004555">
    <property type="term" value="F:alpha,alpha-trehalase activity"/>
    <property type="evidence" value="ECO:0007669"/>
    <property type="project" value="UniProtKB-EC"/>
</dbReference>
<dbReference type="Pfam" id="PF00723">
    <property type="entry name" value="Glyco_hydro_15"/>
    <property type="match status" value="1"/>
</dbReference>
<protein>
    <submittedName>
        <fullName evidence="3">Trehalase</fullName>
        <ecNumber evidence="3">3.2.1.28</ecNumber>
    </submittedName>
</protein>
<dbReference type="RefSeq" id="WP_145368691.1">
    <property type="nucleotide sequence ID" value="NZ_CP036275.1"/>
</dbReference>
<evidence type="ECO:0000259" key="1">
    <source>
        <dbReference type="Pfam" id="PF00723"/>
    </source>
</evidence>
<dbReference type="InterPro" id="IPR008928">
    <property type="entry name" value="6-hairpin_glycosidase_sf"/>
</dbReference>
<organism evidence="3 4">
    <name type="scientific">Maioricimonas rarisocia</name>
    <dbReference type="NCBI Taxonomy" id="2528026"/>
    <lineage>
        <taxon>Bacteria</taxon>
        <taxon>Pseudomonadati</taxon>
        <taxon>Planctomycetota</taxon>
        <taxon>Planctomycetia</taxon>
        <taxon>Planctomycetales</taxon>
        <taxon>Planctomycetaceae</taxon>
        <taxon>Maioricimonas</taxon>
    </lineage>
</organism>
<dbReference type="Proteomes" id="UP000320496">
    <property type="component" value="Chromosome"/>
</dbReference>